<organism evidence="2 3">
    <name type="scientific">Ajellomyces capsulatus (strain H143)</name>
    <name type="common">Darling's disease fungus</name>
    <name type="synonym">Histoplasma capsulatum</name>
    <dbReference type="NCBI Taxonomy" id="544712"/>
    <lineage>
        <taxon>Eukaryota</taxon>
        <taxon>Fungi</taxon>
        <taxon>Dikarya</taxon>
        <taxon>Ascomycota</taxon>
        <taxon>Pezizomycotina</taxon>
        <taxon>Eurotiomycetes</taxon>
        <taxon>Eurotiomycetidae</taxon>
        <taxon>Onygenales</taxon>
        <taxon>Ajellomycetaceae</taxon>
        <taxon>Histoplasma</taxon>
    </lineage>
</organism>
<sequence>IPPQSAEHPSAGRIPPCLSPQSITDQTYYNHPLQLHGLEQVVLPRPLSMPDRTHAPAPQIPTRSEACRIHHHSNHDVLVPGHSSPRPQRMKVNDDDEEAAVTTAAAAAEEEEDGDAIGEDEDGLEVARSTETENAFFILVR</sequence>
<gene>
    <name evidence="2" type="ORF">HCDG_06613</name>
</gene>
<protein>
    <submittedName>
        <fullName evidence="2">Uncharacterized protein</fullName>
    </submittedName>
</protein>
<evidence type="ECO:0000256" key="1">
    <source>
        <dbReference type="SAM" id="MobiDB-lite"/>
    </source>
</evidence>
<evidence type="ECO:0000313" key="2">
    <source>
        <dbReference type="EMBL" id="EER39508.1"/>
    </source>
</evidence>
<dbReference type="HOGENOM" id="CLU_1829889_0_0_1"/>
<dbReference type="VEuPathDB" id="FungiDB:HCDG_06613"/>
<dbReference type="OrthoDB" id="5420214at2759"/>
<proteinExistence type="predicted"/>
<dbReference type="EMBL" id="GG692429">
    <property type="protein sequence ID" value="EER39508.1"/>
    <property type="molecule type" value="Genomic_DNA"/>
</dbReference>
<feature type="non-terminal residue" evidence="2">
    <location>
        <position position="1"/>
    </location>
</feature>
<feature type="region of interest" description="Disordered" evidence="1">
    <location>
        <begin position="74"/>
        <end position="129"/>
    </location>
</feature>
<accession>C6HK82</accession>
<dbReference type="AlphaFoldDB" id="C6HK82"/>
<reference evidence="3" key="1">
    <citation type="submission" date="2009-05" db="EMBL/GenBank/DDBJ databases">
        <title>The genome sequence of Ajellomyces capsulatus strain H143.</title>
        <authorList>
            <person name="Champion M."/>
            <person name="Cuomo C.A."/>
            <person name="Ma L.-J."/>
            <person name="Henn M.R."/>
            <person name="Sil A."/>
            <person name="Goldman B."/>
            <person name="Young S.K."/>
            <person name="Kodira C.D."/>
            <person name="Zeng Q."/>
            <person name="Koehrsen M."/>
            <person name="Alvarado L."/>
            <person name="Berlin A.M."/>
            <person name="Borenstein D."/>
            <person name="Chen Z."/>
            <person name="Engels R."/>
            <person name="Freedman E."/>
            <person name="Gellesch M."/>
            <person name="Goldberg J."/>
            <person name="Griggs A."/>
            <person name="Gujja S."/>
            <person name="Heiman D.I."/>
            <person name="Hepburn T.A."/>
            <person name="Howarth C."/>
            <person name="Jen D."/>
            <person name="Larson L."/>
            <person name="Lewis B."/>
            <person name="Mehta T."/>
            <person name="Park D."/>
            <person name="Pearson M."/>
            <person name="Roberts A."/>
            <person name="Saif S."/>
            <person name="Shea T.D."/>
            <person name="Shenoy N."/>
            <person name="Sisk P."/>
            <person name="Stolte C."/>
            <person name="Sykes S."/>
            <person name="Walk T."/>
            <person name="White J."/>
            <person name="Yandava C."/>
            <person name="Klein B."/>
            <person name="McEwen J.G."/>
            <person name="Puccia R."/>
            <person name="Goldman G.H."/>
            <person name="Felipe M.S."/>
            <person name="Nino-Vega G."/>
            <person name="San-Blas G."/>
            <person name="Taylor J.W."/>
            <person name="Mendoza L."/>
            <person name="Galagan J.E."/>
            <person name="Nusbaum C."/>
            <person name="Birren B.W."/>
        </authorList>
    </citation>
    <scope>NUCLEOTIDE SEQUENCE [LARGE SCALE GENOMIC DNA]</scope>
    <source>
        <strain evidence="3">H143</strain>
    </source>
</reference>
<feature type="compositionally biased region" description="Acidic residues" evidence="1">
    <location>
        <begin position="108"/>
        <end position="124"/>
    </location>
</feature>
<name>C6HK82_AJECH</name>
<feature type="region of interest" description="Disordered" evidence="1">
    <location>
        <begin position="1"/>
        <end position="24"/>
    </location>
</feature>
<dbReference type="Proteomes" id="UP000002624">
    <property type="component" value="Unassembled WGS sequence"/>
</dbReference>
<evidence type="ECO:0000313" key="3">
    <source>
        <dbReference type="Proteomes" id="UP000002624"/>
    </source>
</evidence>